<keyword evidence="3" id="KW-1185">Reference proteome</keyword>
<dbReference type="AlphaFoldDB" id="A0AAN8T488"/>
<evidence type="ECO:0000313" key="2">
    <source>
        <dbReference type="EMBL" id="KAK6781518.1"/>
    </source>
</evidence>
<gene>
    <name evidence="2" type="ORF">RDI58_019314</name>
</gene>
<dbReference type="GO" id="GO:0006355">
    <property type="term" value="P:regulation of DNA-templated transcription"/>
    <property type="evidence" value="ECO:0007669"/>
    <property type="project" value="InterPro"/>
</dbReference>
<name>A0AAN8T488_SOLBU</name>
<evidence type="ECO:0000313" key="3">
    <source>
        <dbReference type="Proteomes" id="UP001371456"/>
    </source>
</evidence>
<feature type="domain" description="NAC" evidence="1">
    <location>
        <begin position="1"/>
        <end position="20"/>
    </location>
</feature>
<protein>
    <recommendedName>
        <fullName evidence="1">NAC domain-containing protein</fullName>
    </recommendedName>
</protein>
<dbReference type="GO" id="GO:0003677">
    <property type="term" value="F:DNA binding"/>
    <property type="evidence" value="ECO:0007669"/>
    <property type="project" value="InterPro"/>
</dbReference>
<reference evidence="2 3" key="1">
    <citation type="submission" date="2024-02" db="EMBL/GenBank/DDBJ databases">
        <title>de novo genome assembly of Solanum bulbocastanum strain 11H21.</title>
        <authorList>
            <person name="Hosaka A.J."/>
        </authorList>
    </citation>
    <scope>NUCLEOTIDE SEQUENCE [LARGE SCALE GENOMIC DNA]</scope>
    <source>
        <tissue evidence="2">Young leaves</tissue>
    </source>
</reference>
<accession>A0AAN8T488</accession>
<dbReference type="InterPro" id="IPR003441">
    <property type="entry name" value="NAC-dom"/>
</dbReference>
<sequence length="20" mass="2385">MEWFFFCPGDKKYSNGSRAN</sequence>
<dbReference type="PROSITE" id="PS51005">
    <property type="entry name" value="NAC"/>
    <property type="match status" value="1"/>
</dbReference>
<proteinExistence type="predicted"/>
<evidence type="ECO:0000259" key="1">
    <source>
        <dbReference type="PROSITE" id="PS51005"/>
    </source>
</evidence>
<dbReference type="Proteomes" id="UP001371456">
    <property type="component" value="Unassembled WGS sequence"/>
</dbReference>
<comment type="caution">
    <text evidence="2">The sequence shown here is derived from an EMBL/GenBank/DDBJ whole genome shotgun (WGS) entry which is preliminary data.</text>
</comment>
<dbReference type="EMBL" id="JBANQN010000008">
    <property type="protein sequence ID" value="KAK6781518.1"/>
    <property type="molecule type" value="Genomic_DNA"/>
</dbReference>
<organism evidence="2 3">
    <name type="scientific">Solanum bulbocastanum</name>
    <name type="common">Wild potato</name>
    <dbReference type="NCBI Taxonomy" id="147425"/>
    <lineage>
        <taxon>Eukaryota</taxon>
        <taxon>Viridiplantae</taxon>
        <taxon>Streptophyta</taxon>
        <taxon>Embryophyta</taxon>
        <taxon>Tracheophyta</taxon>
        <taxon>Spermatophyta</taxon>
        <taxon>Magnoliopsida</taxon>
        <taxon>eudicotyledons</taxon>
        <taxon>Gunneridae</taxon>
        <taxon>Pentapetalae</taxon>
        <taxon>asterids</taxon>
        <taxon>lamiids</taxon>
        <taxon>Solanales</taxon>
        <taxon>Solanaceae</taxon>
        <taxon>Solanoideae</taxon>
        <taxon>Solaneae</taxon>
        <taxon>Solanum</taxon>
    </lineage>
</organism>